<evidence type="ECO:0000256" key="1">
    <source>
        <dbReference type="ARBA" id="ARBA00022737"/>
    </source>
</evidence>
<dbReference type="AlphaFoldDB" id="A0A383DUQ5"/>
<dbReference type="Gene3D" id="2.20.110.10">
    <property type="entry name" value="Histone H3 K4-specific methyltransferase SET7/9 N-terminal domain"/>
    <property type="match status" value="2"/>
</dbReference>
<dbReference type="SMART" id="SM00698">
    <property type="entry name" value="MORN"/>
    <property type="match status" value="3"/>
</dbReference>
<dbReference type="EMBL" id="UINC01220348">
    <property type="protein sequence ID" value="SVE48221.1"/>
    <property type="molecule type" value="Genomic_DNA"/>
</dbReference>
<dbReference type="InterPro" id="IPR003409">
    <property type="entry name" value="MORN"/>
</dbReference>
<proteinExistence type="predicted"/>
<name>A0A383DUQ5_9ZZZZ</name>
<evidence type="ECO:0000256" key="2">
    <source>
        <dbReference type="SAM" id="MobiDB-lite"/>
    </source>
</evidence>
<gene>
    <name evidence="3" type="ORF">METZ01_LOCUS501075</name>
</gene>
<feature type="non-terminal residue" evidence="3">
    <location>
        <position position="1"/>
    </location>
</feature>
<organism evidence="3">
    <name type="scientific">marine metagenome</name>
    <dbReference type="NCBI Taxonomy" id="408172"/>
    <lineage>
        <taxon>unclassified sequences</taxon>
        <taxon>metagenomes</taxon>
        <taxon>ecological metagenomes</taxon>
    </lineage>
</organism>
<reference evidence="3" key="1">
    <citation type="submission" date="2018-05" db="EMBL/GenBank/DDBJ databases">
        <authorList>
            <person name="Lanie J.A."/>
            <person name="Ng W.-L."/>
            <person name="Kazmierczak K.M."/>
            <person name="Andrzejewski T.M."/>
            <person name="Davidsen T.M."/>
            <person name="Wayne K.J."/>
            <person name="Tettelin H."/>
            <person name="Glass J.I."/>
            <person name="Rusch D."/>
            <person name="Podicherti R."/>
            <person name="Tsui H.-C.T."/>
            <person name="Winkler M.E."/>
        </authorList>
    </citation>
    <scope>NUCLEOTIDE SEQUENCE</scope>
</reference>
<feature type="region of interest" description="Disordered" evidence="2">
    <location>
        <begin position="22"/>
        <end position="45"/>
    </location>
</feature>
<evidence type="ECO:0000313" key="3">
    <source>
        <dbReference type="EMBL" id="SVE48221.1"/>
    </source>
</evidence>
<keyword evidence="1" id="KW-0677">Repeat</keyword>
<dbReference type="SUPFAM" id="SSF82185">
    <property type="entry name" value="Histone H3 K4-specific methyltransferase SET7/9 N-terminal domain"/>
    <property type="match status" value="1"/>
</dbReference>
<dbReference type="PANTHER" id="PTHR43215">
    <property type="entry name" value="RADIAL SPOKE HEAD 1 HOMOLOG"/>
    <property type="match status" value="1"/>
</dbReference>
<dbReference type="PANTHER" id="PTHR43215:SF14">
    <property type="entry name" value="RADIAL SPOKE HEAD 1 HOMOLOG"/>
    <property type="match status" value="1"/>
</dbReference>
<accession>A0A383DUQ5</accession>
<dbReference type="Pfam" id="PF02493">
    <property type="entry name" value="MORN"/>
    <property type="match status" value="4"/>
</dbReference>
<protein>
    <submittedName>
        <fullName evidence="3">Uncharacterized protein</fullName>
    </submittedName>
</protein>
<sequence length="128" mass="14732">TGVLYQYETSSGFVWKSFEDKDTQPKYKGQVENGKPNGQGTYTNHDGEKYVGEWKDGEKHGQGTYTYHHGFKYVGEWKDNKKHGQGTYTLTDGNRFEGEWKDGKPWNLTIYDKNGNIIGKWVNGVLQK</sequence>